<dbReference type="PROSITE" id="PS50850">
    <property type="entry name" value="MFS"/>
    <property type="match status" value="1"/>
</dbReference>
<keyword evidence="3 5" id="KW-1133">Transmembrane helix</keyword>
<dbReference type="InterPro" id="IPR020846">
    <property type="entry name" value="MFS_dom"/>
</dbReference>
<dbReference type="Gene3D" id="1.20.1250.20">
    <property type="entry name" value="MFS general substrate transporter like domains"/>
    <property type="match status" value="1"/>
</dbReference>
<dbReference type="Pfam" id="PF00083">
    <property type="entry name" value="Sugar_tr"/>
    <property type="match status" value="1"/>
</dbReference>
<evidence type="ECO:0000256" key="5">
    <source>
        <dbReference type="SAM" id="Phobius"/>
    </source>
</evidence>
<evidence type="ECO:0000256" key="4">
    <source>
        <dbReference type="ARBA" id="ARBA00023136"/>
    </source>
</evidence>
<dbReference type="AlphaFoldDB" id="A0A668AR41"/>
<evidence type="ECO:0000256" key="3">
    <source>
        <dbReference type="ARBA" id="ARBA00022989"/>
    </source>
</evidence>
<dbReference type="GO" id="GO:0016020">
    <property type="term" value="C:membrane"/>
    <property type="evidence" value="ECO:0007669"/>
    <property type="project" value="UniProtKB-SubCell"/>
</dbReference>
<evidence type="ECO:0000313" key="7">
    <source>
        <dbReference type="Ensembl" id="ENSMMDP00005056092.1"/>
    </source>
</evidence>
<name>A0A668AR41_9TELE</name>
<evidence type="ECO:0000256" key="2">
    <source>
        <dbReference type="ARBA" id="ARBA00022692"/>
    </source>
</evidence>
<feature type="transmembrane region" description="Helical" evidence="5">
    <location>
        <begin position="194"/>
        <end position="216"/>
    </location>
</feature>
<dbReference type="GO" id="GO:0022857">
    <property type="term" value="F:transmembrane transporter activity"/>
    <property type="evidence" value="ECO:0007669"/>
    <property type="project" value="InterPro"/>
</dbReference>
<feature type="transmembrane region" description="Helical" evidence="5">
    <location>
        <begin position="426"/>
        <end position="447"/>
    </location>
</feature>
<accession>A0A668AR41</accession>
<dbReference type="InterPro" id="IPR005828">
    <property type="entry name" value="MFS_sugar_transport-like"/>
</dbReference>
<feature type="transmembrane region" description="Helical" evidence="5">
    <location>
        <begin position="258"/>
        <end position="276"/>
    </location>
</feature>
<evidence type="ECO:0000259" key="6">
    <source>
        <dbReference type="PROSITE" id="PS50850"/>
    </source>
</evidence>
<dbReference type="GeneTree" id="ENSGT00940000163251"/>
<feature type="transmembrane region" description="Helical" evidence="5">
    <location>
        <begin position="20"/>
        <end position="43"/>
    </location>
</feature>
<protein>
    <recommendedName>
        <fullName evidence="6">Major facilitator superfamily (MFS) profile domain-containing protein</fullName>
    </recommendedName>
</protein>
<keyword evidence="8" id="KW-1185">Reference proteome</keyword>
<reference evidence="7" key="1">
    <citation type="submission" date="2019-06" db="EMBL/GenBank/DDBJ databases">
        <authorList>
            <consortium name="Wellcome Sanger Institute Data Sharing"/>
        </authorList>
    </citation>
    <scope>NUCLEOTIDE SEQUENCE [LARGE SCALE GENOMIC DNA]</scope>
</reference>
<feature type="transmembrane region" description="Helical" evidence="5">
    <location>
        <begin position="482"/>
        <end position="502"/>
    </location>
</feature>
<reference evidence="7" key="2">
    <citation type="submission" date="2025-08" db="UniProtKB">
        <authorList>
            <consortium name="Ensembl"/>
        </authorList>
    </citation>
    <scope>IDENTIFICATION</scope>
</reference>
<dbReference type="SUPFAM" id="SSF103473">
    <property type="entry name" value="MFS general substrate transporter"/>
    <property type="match status" value="1"/>
</dbReference>
<feature type="domain" description="Major facilitator superfamily (MFS) profile" evidence="6">
    <location>
        <begin position="87"/>
        <end position="507"/>
    </location>
</feature>
<evidence type="ECO:0000256" key="1">
    <source>
        <dbReference type="ARBA" id="ARBA00004141"/>
    </source>
</evidence>
<dbReference type="Ensembl" id="ENSMMDT00005057157.1">
    <property type="protein sequence ID" value="ENSMMDP00005056092.1"/>
    <property type="gene ID" value="ENSMMDG00005025068.1"/>
</dbReference>
<keyword evidence="2 5" id="KW-0812">Transmembrane</keyword>
<organism evidence="7 8">
    <name type="scientific">Myripristis murdjan</name>
    <name type="common">pinecone soldierfish</name>
    <dbReference type="NCBI Taxonomy" id="586833"/>
    <lineage>
        <taxon>Eukaryota</taxon>
        <taxon>Metazoa</taxon>
        <taxon>Chordata</taxon>
        <taxon>Craniata</taxon>
        <taxon>Vertebrata</taxon>
        <taxon>Euteleostomi</taxon>
        <taxon>Actinopterygii</taxon>
        <taxon>Neopterygii</taxon>
        <taxon>Teleostei</taxon>
        <taxon>Neoteleostei</taxon>
        <taxon>Acanthomorphata</taxon>
        <taxon>Holocentriformes</taxon>
        <taxon>Holocentridae</taxon>
        <taxon>Myripristis</taxon>
    </lineage>
</organism>
<reference evidence="7" key="3">
    <citation type="submission" date="2025-09" db="UniProtKB">
        <authorList>
            <consortium name="Ensembl"/>
        </authorList>
    </citation>
    <scope>IDENTIFICATION</scope>
</reference>
<gene>
    <name evidence="7" type="primary">LOC115371363</name>
</gene>
<comment type="subcellular location">
    <subcellularLocation>
        <location evidence="1">Membrane</location>
        <topology evidence="1">Multi-pass membrane protein</topology>
    </subcellularLocation>
</comment>
<evidence type="ECO:0000313" key="8">
    <source>
        <dbReference type="Proteomes" id="UP000472263"/>
    </source>
</evidence>
<dbReference type="InParanoid" id="A0A668AR41"/>
<dbReference type="PANTHER" id="PTHR24064">
    <property type="entry name" value="SOLUTE CARRIER FAMILY 22 MEMBER"/>
    <property type="match status" value="1"/>
</dbReference>
<keyword evidence="4 5" id="KW-0472">Membrane</keyword>
<feature type="transmembrane region" description="Helical" evidence="5">
    <location>
        <begin position="394"/>
        <end position="414"/>
    </location>
</feature>
<proteinExistence type="predicted"/>
<dbReference type="Proteomes" id="UP000472263">
    <property type="component" value="Chromosome 14"/>
</dbReference>
<feature type="transmembrane region" description="Helical" evidence="5">
    <location>
        <begin position="171"/>
        <end position="188"/>
    </location>
</feature>
<dbReference type="InterPro" id="IPR036259">
    <property type="entry name" value="MFS_trans_sf"/>
</dbReference>
<feature type="transmembrane region" description="Helical" evidence="5">
    <location>
        <begin position="228"/>
        <end position="252"/>
    </location>
</feature>
<sequence>MKDYDETTAFLGQWGCFQQMVFFLLCATGIPNGFSGLSVVFLADIPPHHCLVPEANLTQEWHKAIIPIEVVNGQEEMSRCSRYRLDVVRNLSAQGYTPGRDVNLTDLEQEGCLDGWSYSRDTYQSTIVTEFNLVCGEQWKQPVTSTAYFLGVLCGSFISGQLSDRFGRRPVLFATMAVQTIFTFIQIFSPSWTVFTILFFTVGLGQISNYVAALVLGSEILAGKVRVLFASLGITLSYATGYMMLPLFAYFLRGWKSLLLALSLPGLLYIPFWWFIPESPRWLLTQGRVKEAEAVLRNAAKRNKIKAPQDIFKDYNSQGKPEERHSVLDLVRTISSEQTSEITLTPLNIAYFCLSLNTSQLHGNPYVSCFLSAAVEVPAYIFSWLSLHRLPRRFCAVGTLLLGGLSIFVIQLVPQSLPEMSVALEMLGKFGISMGLAQVIVFSTELYPTVIRNTATGTFYTFSRVGSAISPYLFQLSTYYKYLHYNILGSLVILSAVGIMFLPETFGRPLPETIQQMHKREKIKCPCSTTKEDSPKPVVYLESQL</sequence>
<dbReference type="PROSITE" id="PS00216">
    <property type="entry name" value="SUGAR_TRANSPORT_1"/>
    <property type="match status" value="1"/>
</dbReference>
<dbReference type="InterPro" id="IPR005829">
    <property type="entry name" value="Sugar_transporter_CS"/>
</dbReference>